<proteinExistence type="predicted"/>
<reference evidence="1" key="1">
    <citation type="journal article" date="2020" name="bioRxiv">
        <title>Chromosome-level reference genome of the European wasp spider Argiope bruennichi: a resource for studies on range expansion and evolutionary adaptation.</title>
        <authorList>
            <person name="Sheffer M.M."/>
            <person name="Hoppe A."/>
            <person name="Krehenwinkel H."/>
            <person name="Uhl G."/>
            <person name="Kuss A.W."/>
            <person name="Jensen L."/>
            <person name="Jensen C."/>
            <person name="Gillespie R.G."/>
            <person name="Hoff K.J."/>
            <person name="Prost S."/>
        </authorList>
    </citation>
    <scope>NUCLEOTIDE SEQUENCE</scope>
</reference>
<evidence type="ECO:0000313" key="1">
    <source>
        <dbReference type="EMBL" id="KAF8796240.1"/>
    </source>
</evidence>
<dbReference type="EMBL" id="JABXBU010000001">
    <property type="protein sequence ID" value="KAF8796240.1"/>
    <property type="molecule type" value="Genomic_DNA"/>
</dbReference>
<gene>
    <name evidence="1" type="ORF">HNY73_000647</name>
</gene>
<organism evidence="1 2">
    <name type="scientific">Argiope bruennichi</name>
    <name type="common">Wasp spider</name>
    <name type="synonym">Aranea bruennichi</name>
    <dbReference type="NCBI Taxonomy" id="94029"/>
    <lineage>
        <taxon>Eukaryota</taxon>
        <taxon>Metazoa</taxon>
        <taxon>Ecdysozoa</taxon>
        <taxon>Arthropoda</taxon>
        <taxon>Chelicerata</taxon>
        <taxon>Arachnida</taxon>
        <taxon>Araneae</taxon>
        <taxon>Araneomorphae</taxon>
        <taxon>Entelegynae</taxon>
        <taxon>Araneoidea</taxon>
        <taxon>Araneidae</taxon>
        <taxon>Argiope</taxon>
    </lineage>
</organism>
<comment type="caution">
    <text evidence="1">The sequence shown here is derived from an EMBL/GenBank/DDBJ whole genome shotgun (WGS) entry which is preliminary data.</text>
</comment>
<name>A0A8T0G2H5_ARGBR</name>
<evidence type="ECO:0000313" key="2">
    <source>
        <dbReference type="Proteomes" id="UP000807504"/>
    </source>
</evidence>
<keyword evidence="2" id="KW-1185">Reference proteome</keyword>
<dbReference type="Proteomes" id="UP000807504">
    <property type="component" value="Unassembled WGS sequence"/>
</dbReference>
<dbReference type="AlphaFoldDB" id="A0A8T0G2H5"/>
<sequence length="314" mass="36134">MGFAARIVRVRYRRLGCRVLDRSLSVVIVFVRVKLRLKCTKDANLTYIEGTSLNWDAIETQLKHSLNIRKGINHTEDCLSISKAFSSYDLFIEWREADGFSDLGPINFWVILSGPRSHATVSFIPTVHNINVDTSTQALDEVVCEFWNLESISIQLIQEKKGTCNSELLTNFHQSFEIIDGRRVIKLPWKPEVQLSSNNYEVAIRRFNSLTRQLHADTVFKQEYSERMQDYIDKKQVGIVSHEAHNKERLFYSPHHAVKKITNEETKCRIAFDASSHSPGHPSLNDALEIGPNLLPDIMAMLLRFHLSKIAYYL</sequence>
<dbReference type="PANTHER" id="PTHR47331">
    <property type="entry name" value="PHD-TYPE DOMAIN-CONTAINING PROTEIN"/>
    <property type="match status" value="1"/>
</dbReference>
<dbReference type="PANTHER" id="PTHR47331:SF1">
    <property type="entry name" value="GAG-LIKE PROTEIN"/>
    <property type="match status" value="1"/>
</dbReference>
<protein>
    <submittedName>
        <fullName evidence="1">Uncharacterized protein</fullName>
    </submittedName>
</protein>
<reference evidence="1" key="2">
    <citation type="submission" date="2020-06" db="EMBL/GenBank/DDBJ databases">
        <authorList>
            <person name="Sheffer M."/>
        </authorList>
    </citation>
    <scope>NUCLEOTIDE SEQUENCE</scope>
</reference>
<accession>A0A8T0G2H5</accession>